<accession>A0A2U3KTZ5</accession>
<evidence type="ECO:0000313" key="1">
    <source>
        <dbReference type="EMBL" id="SPF43143.1"/>
    </source>
</evidence>
<dbReference type="AlphaFoldDB" id="A0A2U3KTZ5"/>
<dbReference type="EMBL" id="OMOD01000142">
    <property type="protein sequence ID" value="SPF43143.1"/>
    <property type="molecule type" value="Genomic_DNA"/>
</dbReference>
<reference evidence="2" key="1">
    <citation type="submission" date="2018-02" db="EMBL/GenBank/DDBJ databases">
        <authorList>
            <person name="Hausmann B."/>
        </authorList>
    </citation>
    <scope>NUCLEOTIDE SEQUENCE [LARGE SCALE GENOMIC DNA]</scope>
    <source>
        <strain evidence="2">Peat soil MAG SbA1</strain>
    </source>
</reference>
<proteinExistence type="predicted"/>
<sequence length="80" mass="8541">MGADLRQNAFGLILGRSSEEDGAEAKAATDGFLNDAHTFDGAAAIFREFGMGERIAECFQGRIVPAVDLSKAALGWRFGF</sequence>
<dbReference type="Proteomes" id="UP000238701">
    <property type="component" value="Unassembled WGS sequence"/>
</dbReference>
<evidence type="ECO:0000313" key="2">
    <source>
        <dbReference type="Proteomes" id="UP000238701"/>
    </source>
</evidence>
<organism evidence="1 2">
    <name type="scientific">Candidatus Sulfotelmatobacter kueseliae</name>
    <dbReference type="NCBI Taxonomy" id="2042962"/>
    <lineage>
        <taxon>Bacteria</taxon>
        <taxon>Pseudomonadati</taxon>
        <taxon>Acidobacteriota</taxon>
        <taxon>Terriglobia</taxon>
        <taxon>Terriglobales</taxon>
        <taxon>Candidatus Korobacteraceae</taxon>
        <taxon>Candidatus Sulfotelmatobacter</taxon>
    </lineage>
</organism>
<protein>
    <submittedName>
        <fullName evidence="1">Uncharacterized protein</fullName>
    </submittedName>
</protein>
<gene>
    <name evidence="1" type="ORF">SBA1_480013</name>
</gene>
<name>A0A2U3KTZ5_9BACT</name>